<evidence type="ECO:0000313" key="2">
    <source>
        <dbReference type="Proteomes" id="UP000005950"/>
    </source>
</evidence>
<name>B9Y416_9FIRM</name>
<dbReference type="STRING" id="545696.HOLDEFILI_00547"/>
<sequence>MIFGEFIDFHKMTSIKTRIIDQQTSSACRQRCKSDIINA</sequence>
<dbReference type="HOGENOM" id="CLU_3310946_0_0_9"/>
<accession>B9Y416</accession>
<evidence type="ECO:0000313" key="1">
    <source>
        <dbReference type="EMBL" id="EEF69274.1"/>
    </source>
</evidence>
<organism evidence="1 2">
    <name type="scientific">Holdemania filiformis DSM 12042</name>
    <dbReference type="NCBI Taxonomy" id="545696"/>
    <lineage>
        <taxon>Bacteria</taxon>
        <taxon>Bacillati</taxon>
        <taxon>Bacillota</taxon>
        <taxon>Erysipelotrichia</taxon>
        <taxon>Erysipelotrichales</taxon>
        <taxon>Erysipelotrichaceae</taxon>
        <taxon>Holdemania</taxon>
    </lineage>
</organism>
<dbReference type="AlphaFoldDB" id="B9Y416"/>
<protein>
    <submittedName>
        <fullName evidence="1">Uncharacterized protein</fullName>
    </submittedName>
</protein>
<proteinExistence type="predicted"/>
<dbReference type="EMBL" id="ACCF01000040">
    <property type="protein sequence ID" value="EEF69274.1"/>
    <property type="molecule type" value="Genomic_DNA"/>
</dbReference>
<reference evidence="1 2" key="2">
    <citation type="submission" date="2009-02" db="EMBL/GenBank/DDBJ databases">
        <title>Draft genome sequence of Holdemania filiformis DSM 12042.</title>
        <authorList>
            <person name="Sudarsanam P."/>
            <person name="Ley R."/>
            <person name="Guruge J."/>
            <person name="Turnbaugh P.J."/>
            <person name="Mahowald M."/>
            <person name="Liep D."/>
            <person name="Gordon J."/>
        </authorList>
    </citation>
    <scope>NUCLEOTIDE SEQUENCE [LARGE SCALE GENOMIC DNA]</scope>
    <source>
        <strain evidence="1 2">DSM 12042</strain>
    </source>
</reference>
<comment type="caution">
    <text evidence="1">The sequence shown here is derived from an EMBL/GenBank/DDBJ whole genome shotgun (WGS) entry which is preliminary data.</text>
</comment>
<reference evidence="1 2" key="1">
    <citation type="submission" date="2008-12" db="EMBL/GenBank/DDBJ databases">
        <authorList>
            <person name="Fulton L."/>
            <person name="Clifton S."/>
            <person name="Fulton B."/>
            <person name="Xu J."/>
            <person name="Minx P."/>
            <person name="Pepin K.H."/>
            <person name="Johnson M."/>
            <person name="Bhonagiri V."/>
            <person name="Nash W.E."/>
            <person name="Mardis E.R."/>
            <person name="Wilson R.K."/>
        </authorList>
    </citation>
    <scope>NUCLEOTIDE SEQUENCE [LARGE SCALE GENOMIC DNA]</scope>
    <source>
        <strain evidence="1 2">DSM 12042</strain>
    </source>
</reference>
<dbReference type="Proteomes" id="UP000005950">
    <property type="component" value="Unassembled WGS sequence"/>
</dbReference>
<gene>
    <name evidence="1" type="ORF">HOLDEFILI_00547</name>
</gene>